<feature type="binding site" evidence="10">
    <location>
        <position position="84"/>
    </location>
    <ligand>
        <name>Zn(2+)</name>
        <dbReference type="ChEBI" id="CHEBI:29105"/>
    </ligand>
</feature>
<evidence type="ECO:0000256" key="9">
    <source>
        <dbReference type="PIRSR" id="PIRSR004682-3"/>
    </source>
</evidence>
<dbReference type="KEGG" id="cck:Ccar_02565"/>
<keyword evidence="3 10" id="KW-0479">Metal-binding</keyword>
<evidence type="ECO:0000256" key="4">
    <source>
        <dbReference type="ARBA" id="ARBA00022801"/>
    </source>
</evidence>
<feature type="binding site" evidence="10">
    <location>
        <position position="119"/>
    </location>
    <ligand>
        <name>Mg(2+)</name>
        <dbReference type="ChEBI" id="CHEBI:18420"/>
    </ligand>
</feature>
<feature type="binding site" evidence="10">
    <location>
        <position position="92"/>
    </location>
    <ligand>
        <name>Zn(2+)</name>
        <dbReference type="ChEBI" id="CHEBI:29105"/>
    </ligand>
</feature>
<feature type="active site" description="Proton donor" evidence="8">
    <location>
        <position position="13"/>
    </location>
</feature>
<evidence type="ECO:0000256" key="5">
    <source>
        <dbReference type="ARBA" id="ARBA00023277"/>
    </source>
</evidence>
<feature type="active site" description="Nucleophile" evidence="8">
    <location>
        <position position="11"/>
    </location>
</feature>
<dbReference type="STRING" id="536227.Ccar_02565"/>
<dbReference type="InterPro" id="IPR004446">
    <property type="entry name" value="Heptose_bisP_phosphatase"/>
</dbReference>
<dbReference type="EMBL" id="ACVI01000110">
    <property type="protein sequence ID" value="EET85080.1"/>
    <property type="molecule type" value="Genomic_DNA"/>
</dbReference>
<evidence type="ECO:0000313" key="11">
    <source>
        <dbReference type="EMBL" id="EET85080.1"/>
    </source>
</evidence>
<evidence type="ECO:0000256" key="6">
    <source>
        <dbReference type="ARBA" id="ARBA00031828"/>
    </source>
</evidence>
<dbReference type="GO" id="GO:0016791">
    <property type="term" value="F:phosphatase activity"/>
    <property type="evidence" value="ECO:0007669"/>
    <property type="project" value="InterPro"/>
</dbReference>
<dbReference type="NCBIfam" id="NF005264">
    <property type="entry name" value="PRK06769.1"/>
    <property type="match status" value="1"/>
</dbReference>
<evidence type="ECO:0000256" key="8">
    <source>
        <dbReference type="PIRSR" id="PIRSR004682-1"/>
    </source>
</evidence>
<proteinExistence type="inferred from homology"/>
<dbReference type="InterPro" id="IPR006543">
    <property type="entry name" value="Histidinol-phos"/>
</dbReference>
<feature type="site" description="Stabilizes the phosphoryl group" evidence="9">
    <location>
        <position position="52"/>
    </location>
</feature>
<dbReference type="Pfam" id="PF13242">
    <property type="entry name" value="Hydrolase_like"/>
    <property type="match status" value="1"/>
</dbReference>
<evidence type="ECO:0000256" key="3">
    <source>
        <dbReference type="ARBA" id="ARBA00022723"/>
    </source>
</evidence>
<keyword evidence="10" id="KW-0862">Zinc</keyword>
<evidence type="ECO:0000256" key="10">
    <source>
        <dbReference type="PIRSR" id="PIRSR004682-4"/>
    </source>
</evidence>
<feature type="binding site" evidence="10">
    <location>
        <position position="11"/>
    </location>
    <ligand>
        <name>Mg(2+)</name>
        <dbReference type="ChEBI" id="CHEBI:18420"/>
    </ligand>
</feature>
<comment type="cofactor">
    <cofactor evidence="10">
        <name>Mg(2+)</name>
        <dbReference type="ChEBI" id="CHEBI:18420"/>
    </cofactor>
</comment>
<keyword evidence="2 7" id="KW-0963">Cytoplasm</keyword>
<reference evidence="11 12" key="1">
    <citation type="submission" date="2009-06" db="EMBL/GenBank/DDBJ databases">
        <title>The draft genome of Clostridium carboxidivorans P7.</title>
        <authorList>
            <consortium name="US DOE Joint Genome Institute (JGI-PGF)"/>
            <person name="Lucas S."/>
            <person name="Copeland A."/>
            <person name="Lapidus A."/>
            <person name="Glavina del Rio T."/>
            <person name="Tice H."/>
            <person name="Bruce D."/>
            <person name="Goodwin L."/>
            <person name="Pitluck S."/>
            <person name="Larimer F."/>
            <person name="Land M.L."/>
            <person name="Hauser L."/>
            <person name="Hemme C.L."/>
        </authorList>
    </citation>
    <scope>NUCLEOTIDE SEQUENCE [LARGE SCALE GENOMIC DNA]</scope>
    <source>
        <strain evidence="11 12">P7</strain>
    </source>
</reference>
<dbReference type="GO" id="GO:0005737">
    <property type="term" value="C:cytoplasm"/>
    <property type="evidence" value="ECO:0007669"/>
    <property type="project" value="UniProtKB-SubCell"/>
</dbReference>
<dbReference type="GO" id="GO:0046872">
    <property type="term" value="F:metal ion binding"/>
    <property type="evidence" value="ECO:0007669"/>
    <property type="project" value="UniProtKB-KW"/>
</dbReference>
<dbReference type="PIRSF" id="PIRSF004682">
    <property type="entry name" value="GmhB"/>
    <property type="match status" value="1"/>
</dbReference>
<dbReference type="NCBIfam" id="TIGR01549">
    <property type="entry name" value="HAD-SF-IA-v1"/>
    <property type="match status" value="1"/>
</dbReference>
<keyword evidence="4 7" id="KW-0378">Hydrolase</keyword>
<feature type="site" description="Contributes to substrate recognition" evidence="9">
    <location>
        <position position="93"/>
    </location>
</feature>
<dbReference type="SUPFAM" id="SSF56784">
    <property type="entry name" value="HAD-like"/>
    <property type="match status" value="1"/>
</dbReference>
<dbReference type="InterPro" id="IPR036412">
    <property type="entry name" value="HAD-like_sf"/>
</dbReference>
<dbReference type="GO" id="GO:0005975">
    <property type="term" value="P:carbohydrate metabolic process"/>
    <property type="evidence" value="ECO:0007669"/>
    <property type="project" value="InterPro"/>
</dbReference>
<dbReference type="eggNOG" id="COG0241">
    <property type="taxonomic scope" value="Bacteria"/>
</dbReference>
<dbReference type="Gene3D" id="3.40.50.1000">
    <property type="entry name" value="HAD superfamily/HAD-like"/>
    <property type="match status" value="1"/>
</dbReference>
<dbReference type="PATRIC" id="fig|536227.13.peg.543"/>
<dbReference type="InterPro" id="IPR023214">
    <property type="entry name" value="HAD_sf"/>
</dbReference>
<dbReference type="OrthoDB" id="9801899at2"/>
<evidence type="ECO:0000256" key="1">
    <source>
        <dbReference type="ARBA" id="ARBA00004496"/>
    </source>
</evidence>
<keyword evidence="12" id="KW-1185">Reference proteome</keyword>
<dbReference type="NCBIfam" id="TIGR01656">
    <property type="entry name" value="Histidinol-ppas"/>
    <property type="match status" value="1"/>
</dbReference>
<dbReference type="PANTHER" id="PTHR42891:SF1">
    <property type="entry name" value="D-GLYCERO-BETA-D-MANNO-HEPTOSE-1,7-BISPHOSPHATE 7-PHOSPHATASE"/>
    <property type="match status" value="1"/>
</dbReference>
<dbReference type="InterPro" id="IPR006439">
    <property type="entry name" value="HAD-SF_hydro_IA"/>
</dbReference>
<dbReference type="Proteomes" id="UP000004198">
    <property type="component" value="Unassembled WGS sequence"/>
</dbReference>
<dbReference type="PANTHER" id="PTHR42891">
    <property type="entry name" value="D-GLYCERO-BETA-D-MANNO-HEPTOSE-1,7-BISPHOSPHATE 7-PHOSPHATASE"/>
    <property type="match status" value="1"/>
</dbReference>
<comment type="similarity">
    <text evidence="7">Belongs to the gmhB family.</text>
</comment>
<feature type="binding site" evidence="10">
    <location>
        <position position="13"/>
    </location>
    <ligand>
        <name>Mg(2+)</name>
        <dbReference type="ChEBI" id="CHEBI:18420"/>
    </ligand>
</feature>
<evidence type="ECO:0000313" key="12">
    <source>
        <dbReference type="Proteomes" id="UP000004198"/>
    </source>
</evidence>
<name>C6Q098_9CLOT</name>
<dbReference type="NCBIfam" id="TIGR01662">
    <property type="entry name" value="HAD-SF-IIIA"/>
    <property type="match status" value="1"/>
</dbReference>
<sequence length="174" mass="19187">MKDIIDAVFIDRDGTIGGGCSAVYPGEFELYPFAKEAIKLLKSLGIKIFAFTNQPGISRGESTIQDFERELLGFGFDKAYICPHGEDEKCSCRKPSSELLIKASNEYNIDLKKCVVIGDRWSDMLAGSNAGTKKILVMTGAGNEALGKYRSKWSSIQPDYIAENILDAVSWLML</sequence>
<feature type="site" description="Stabilizes the phosphoryl group" evidence="9">
    <location>
        <position position="94"/>
    </location>
</feature>
<comment type="caution">
    <text evidence="11">The sequence shown here is derived from an EMBL/GenBank/DDBJ whole genome shotgun (WGS) entry which is preliminary data.</text>
</comment>
<dbReference type="InterPro" id="IPR006549">
    <property type="entry name" value="HAD-SF_hydro_IIIA"/>
</dbReference>
<protein>
    <recommendedName>
        <fullName evidence="6 7">D,D-heptose 1,7-bisphosphate phosphatase</fullName>
        <ecNumber evidence="7">3.1.3.-</ecNumber>
    </recommendedName>
</protein>
<feature type="binding site" evidence="10">
    <location>
        <position position="90"/>
    </location>
    <ligand>
        <name>Zn(2+)</name>
        <dbReference type="ChEBI" id="CHEBI:29105"/>
    </ligand>
</feature>
<feature type="binding site" evidence="10">
    <location>
        <position position="82"/>
    </location>
    <ligand>
        <name>Zn(2+)</name>
        <dbReference type="ChEBI" id="CHEBI:29105"/>
    </ligand>
</feature>
<dbReference type="EC" id="3.1.3.-" evidence="7"/>
<evidence type="ECO:0000256" key="7">
    <source>
        <dbReference type="PIRNR" id="PIRNR004682"/>
    </source>
</evidence>
<gene>
    <name evidence="11" type="ORF">CcarbDRAFT_4465</name>
</gene>
<organism evidence="11 12">
    <name type="scientific">Clostridium carboxidivorans P7</name>
    <dbReference type="NCBI Taxonomy" id="536227"/>
    <lineage>
        <taxon>Bacteria</taxon>
        <taxon>Bacillati</taxon>
        <taxon>Bacillota</taxon>
        <taxon>Clostridia</taxon>
        <taxon>Eubacteriales</taxon>
        <taxon>Clostridiaceae</taxon>
        <taxon>Clostridium</taxon>
    </lineage>
</organism>
<comment type="subcellular location">
    <subcellularLocation>
        <location evidence="1 7">Cytoplasm</location>
    </subcellularLocation>
</comment>
<accession>C6Q098</accession>
<evidence type="ECO:0000256" key="2">
    <source>
        <dbReference type="ARBA" id="ARBA00022490"/>
    </source>
</evidence>
<keyword evidence="10" id="KW-0460">Magnesium</keyword>
<comment type="cofactor">
    <cofactor evidence="10">
        <name>Zn(2+)</name>
        <dbReference type="ChEBI" id="CHEBI:29105"/>
    </cofactor>
</comment>
<keyword evidence="5 7" id="KW-0119">Carbohydrate metabolism</keyword>
<dbReference type="AlphaFoldDB" id="C6Q098"/>
<dbReference type="RefSeq" id="WP_007063350.1">
    <property type="nucleotide sequence ID" value="NZ_ACVI01000110.1"/>
</dbReference>